<dbReference type="GO" id="GO:0009252">
    <property type="term" value="P:peptidoglycan biosynthetic process"/>
    <property type="evidence" value="ECO:0007669"/>
    <property type="project" value="UniProtKB-UniRule"/>
</dbReference>
<feature type="domain" description="Mur ligase C-terminal" evidence="17">
    <location>
        <begin position="316"/>
        <end position="449"/>
    </location>
</feature>
<evidence type="ECO:0000256" key="9">
    <source>
        <dbReference type="ARBA" id="ARBA00022960"/>
    </source>
</evidence>
<reference evidence="19 20" key="1">
    <citation type="journal article" date="2016" name="Nat. Commun.">
        <title>Thousands of microbial genomes shed light on interconnected biogeochemical processes in an aquifer system.</title>
        <authorList>
            <person name="Anantharaman K."/>
            <person name="Brown C.T."/>
            <person name="Hug L.A."/>
            <person name="Sharon I."/>
            <person name="Castelle C.J."/>
            <person name="Probst A.J."/>
            <person name="Thomas B.C."/>
            <person name="Singh A."/>
            <person name="Wilkins M.J."/>
            <person name="Karaoz U."/>
            <person name="Brodie E.L."/>
            <person name="Williams K.H."/>
            <person name="Hubbard S.S."/>
            <person name="Banfield J.F."/>
        </authorList>
    </citation>
    <scope>NUCLEOTIDE SEQUENCE [LARGE SCALE GENOMIC DNA]</scope>
</reference>
<dbReference type="SUPFAM" id="SSF53244">
    <property type="entry name" value="MurD-like peptide ligases, peptide-binding domain"/>
    <property type="match status" value="1"/>
</dbReference>
<keyword evidence="5 14" id="KW-0436">Ligase</keyword>
<dbReference type="GO" id="GO:0005524">
    <property type="term" value="F:ATP binding"/>
    <property type="evidence" value="ECO:0007669"/>
    <property type="project" value="UniProtKB-UniRule"/>
</dbReference>
<dbReference type="PANTHER" id="PTHR43445:SF3">
    <property type="entry name" value="UDP-N-ACETYLMURAMATE--L-ALANINE LIGASE"/>
    <property type="match status" value="1"/>
</dbReference>
<gene>
    <name evidence="14" type="primary">murC</name>
    <name evidence="19" type="ORF">A3D35_01005</name>
</gene>
<dbReference type="GO" id="GO:0008763">
    <property type="term" value="F:UDP-N-acetylmuramate-L-alanine ligase activity"/>
    <property type="evidence" value="ECO:0007669"/>
    <property type="project" value="UniProtKB-UniRule"/>
</dbReference>
<dbReference type="GO" id="GO:0051301">
    <property type="term" value="P:cell division"/>
    <property type="evidence" value="ECO:0007669"/>
    <property type="project" value="UniProtKB-KW"/>
</dbReference>
<keyword evidence="8 14" id="KW-0067">ATP-binding</keyword>
<dbReference type="Pfam" id="PF02875">
    <property type="entry name" value="Mur_ligase_C"/>
    <property type="match status" value="1"/>
</dbReference>
<keyword evidence="9 14" id="KW-0133">Cell shape</keyword>
<dbReference type="InterPro" id="IPR013221">
    <property type="entry name" value="Mur_ligase_cen"/>
</dbReference>
<dbReference type="Pfam" id="PF01225">
    <property type="entry name" value="Mur_ligase"/>
    <property type="match status" value="1"/>
</dbReference>
<dbReference type="GO" id="GO:0008360">
    <property type="term" value="P:regulation of cell shape"/>
    <property type="evidence" value="ECO:0007669"/>
    <property type="project" value="UniProtKB-KW"/>
</dbReference>
<evidence type="ECO:0000256" key="5">
    <source>
        <dbReference type="ARBA" id="ARBA00022598"/>
    </source>
</evidence>
<dbReference type="Pfam" id="PF08245">
    <property type="entry name" value="Mur_ligase_M"/>
    <property type="match status" value="1"/>
</dbReference>
<evidence type="ECO:0000256" key="13">
    <source>
        <dbReference type="ARBA" id="ARBA00047833"/>
    </source>
</evidence>
<evidence type="ECO:0000256" key="2">
    <source>
        <dbReference type="ARBA" id="ARBA00004752"/>
    </source>
</evidence>
<protein>
    <recommendedName>
        <fullName evidence="3 14">UDP-N-acetylmuramate--L-alanine ligase</fullName>
        <ecNumber evidence="3 14">6.3.2.8</ecNumber>
    </recommendedName>
    <alternativeName>
        <fullName evidence="14">UDP-N-acetylmuramoyl-L-alanine synthetase</fullName>
    </alternativeName>
</protein>
<dbReference type="InterPro" id="IPR036565">
    <property type="entry name" value="Mur-like_cat_sf"/>
</dbReference>
<dbReference type="HAMAP" id="MF_00046">
    <property type="entry name" value="MurC"/>
    <property type="match status" value="1"/>
</dbReference>
<dbReference type="NCBIfam" id="TIGR01082">
    <property type="entry name" value="murC"/>
    <property type="match status" value="1"/>
</dbReference>
<dbReference type="AlphaFoldDB" id="A0A1G2HXN8"/>
<evidence type="ECO:0000256" key="7">
    <source>
        <dbReference type="ARBA" id="ARBA00022741"/>
    </source>
</evidence>
<keyword evidence="10 14" id="KW-0573">Peptidoglycan synthesis</keyword>
<evidence type="ECO:0000256" key="14">
    <source>
        <dbReference type="HAMAP-Rule" id="MF_00046"/>
    </source>
</evidence>
<evidence type="ECO:0000256" key="3">
    <source>
        <dbReference type="ARBA" id="ARBA00012211"/>
    </source>
</evidence>
<evidence type="ECO:0000259" key="16">
    <source>
        <dbReference type="Pfam" id="PF01225"/>
    </source>
</evidence>
<sequence length="458" mass="51136">MNKAIKIHCIGIGGIGVSALAQYYLSKGHQVSGSDLVASEITDLLKEKGIEIIISNSAENIKEGIDMVVFSPAVPKDNPEYKRALELGIKLKSYPEALGQLTKEYYTIAVAGAHGKSTTTAMIGLMLEKAGFDPTVIVGTLLKEFGNSNFREGKGKYLVIEACEYDGSFLEYQPKIEVITNVDKEHLDYFGDFETVLDTFKKFILKLPEDGYLISNGDDKNLVGISKPARREGGGNFKTEFYSLKDSESAELKKVLQIPGDHNVSNALSVLKVAKILGIESNVATKALSEYKGSWRRFEIFEKILNKPNSLNPIRYTLISDYGHHPNEISATLNAAREKYANNPPSNEASARLRKLWLIFQPHQYKRTHYLFDDFVEVFKKASVDEIIITDIYDVAGREEKEITSHTNSKMLTEKINKPNVRHMSKEDAERYVKGNISQGDVLIIMGAGDIYKLVDSF</sequence>
<keyword evidence="6 14" id="KW-0132">Cell division</keyword>
<evidence type="ECO:0000256" key="6">
    <source>
        <dbReference type="ARBA" id="ARBA00022618"/>
    </source>
</evidence>
<dbReference type="InterPro" id="IPR000713">
    <property type="entry name" value="Mur_ligase_N"/>
</dbReference>
<dbReference type="InterPro" id="IPR004101">
    <property type="entry name" value="Mur_ligase_C"/>
</dbReference>
<feature type="transmembrane region" description="Helical" evidence="15">
    <location>
        <begin position="7"/>
        <end position="25"/>
    </location>
</feature>
<dbReference type="InterPro" id="IPR050061">
    <property type="entry name" value="MurCDEF_pg_biosynth"/>
</dbReference>
<proteinExistence type="inferred from homology"/>
<evidence type="ECO:0000256" key="8">
    <source>
        <dbReference type="ARBA" id="ARBA00022840"/>
    </source>
</evidence>
<dbReference type="STRING" id="1802206.A3D35_01005"/>
<dbReference type="InterPro" id="IPR005758">
    <property type="entry name" value="UDP-N-AcMur_Ala_ligase_MurC"/>
</dbReference>
<keyword evidence="15" id="KW-1133">Transmembrane helix</keyword>
<dbReference type="SUPFAM" id="SSF53623">
    <property type="entry name" value="MurD-like peptide ligases, catalytic domain"/>
    <property type="match status" value="1"/>
</dbReference>
<dbReference type="SUPFAM" id="SSF51984">
    <property type="entry name" value="MurCD N-terminal domain"/>
    <property type="match status" value="1"/>
</dbReference>
<keyword evidence="15" id="KW-0812">Transmembrane</keyword>
<dbReference type="Gene3D" id="3.90.190.20">
    <property type="entry name" value="Mur ligase, C-terminal domain"/>
    <property type="match status" value="1"/>
</dbReference>
<name>A0A1G2HXN8_9BACT</name>
<evidence type="ECO:0000256" key="1">
    <source>
        <dbReference type="ARBA" id="ARBA00004496"/>
    </source>
</evidence>
<feature type="binding site" evidence="14">
    <location>
        <begin position="112"/>
        <end position="118"/>
    </location>
    <ligand>
        <name>ATP</name>
        <dbReference type="ChEBI" id="CHEBI:30616"/>
    </ligand>
</feature>
<keyword evidence="4 14" id="KW-0963">Cytoplasm</keyword>
<feature type="domain" description="Mur ligase N-terminal catalytic" evidence="16">
    <location>
        <begin position="6"/>
        <end position="106"/>
    </location>
</feature>
<keyword evidence="12 14" id="KW-0961">Cell wall biogenesis/degradation</keyword>
<evidence type="ECO:0000256" key="10">
    <source>
        <dbReference type="ARBA" id="ARBA00022984"/>
    </source>
</evidence>
<evidence type="ECO:0000313" key="20">
    <source>
        <dbReference type="Proteomes" id="UP000176421"/>
    </source>
</evidence>
<feature type="domain" description="Mur ligase central" evidence="18">
    <location>
        <begin position="110"/>
        <end position="273"/>
    </location>
</feature>
<evidence type="ECO:0000256" key="11">
    <source>
        <dbReference type="ARBA" id="ARBA00023306"/>
    </source>
</evidence>
<dbReference type="GO" id="GO:0071555">
    <property type="term" value="P:cell wall organization"/>
    <property type="evidence" value="ECO:0007669"/>
    <property type="project" value="UniProtKB-KW"/>
</dbReference>
<accession>A0A1G2HXN8</accession>
<evidence type="ECO:0000259" key="17">
    <source>
        <dbReference type="Pfam" id="PF02875"/>
    </source>
</evidence>
<dbReference type="EC" id="6.3.2.8" evidence="3 14"/>
<comment type="catalytic activity">
    <reaction evidence="13 14">
        <text>UDP-N-acetyl-alpha-D-muramate + L-alanine + ATP = UDP-N-acetyl-alpha-D-muramoyl-L-alanine + ADP + phosphate + H(+)</text>
        <dbReference type="Rhea" id="RHEA:23372"/>
        <dbReference type="ChEBI" id="CHEBI:15378"/>
        <dbReference type="ChEBI" id="CHEBI:30616"/>
        <dbReference type="ChEBI" id="CHEBI:43474"/>
        <dbReference type="ChEBI" id="CHEBI:57972"/>
        <dbReference type="ChEBI" id="CHEBI:70757"/>
        <dbReference type="ChEBI" id="CHEBI:83898"/>
        <dbReference type="ChEBI" id="CHEBI:456216"/>
        <dbReference type="EC" id="6.3.2.8"/>
    </reaction>
</comment>
<organism evidence="19 20">
    <name type="scientific">Candidatus Staskawiczbacteria bacterium RIFCSPHIGHO2_02_FULL_34_9</name>
    <dbReference type="NCBI Taxonomy" id="1802206"/>
    <lineage>
        <taxon>Bacteria</taxon>
        <taxon>Candidatus Staskawicziibacteriota</taxon>
    </lineage>
</organism>
<dbReference type="GO" id="GO:0005737">
    <property type="term" value="C:cytoplasm"/>
    <property type="evidence" value="ECO:0007669"/>
    <property type="project" value="UniProtKB-SubCell"/>
</dbReference>
<evidence type="ECO:0000313" key="19">
    <source>
        <dbReference type="EMBL" id="OGZ67314.1"/>
    </source>
</evidence>
<dbReference type="UniPathway" id="UPA00219"/>
<comment type="caution">
    <text evidence="19">The sequence shown here is derived from an EMBL/GenBank/DDBJ whole genome shotgun (WGS) entry which is preliminary data.</text>
</comment>
<evidence type="ECO:0000256" key="12">
    <source>
        <dbReference type="ARBA" id="ARBA00023316"/>
    </source>
</evidence>
<evidence type="ECO:0000259" key="18">
    <source>
        <dbReference type="Pfam" id="PF08245"/>
    </source>
</evidence>
<dbReference type="Proteomes" id="UP000176421">
    <property type="component" value="Unassembled WGS sequence"/>
</dbReference>
<evidence type="ECO:0000256" key="4">
    <source>
        <dbReference type="ARBA" id="ARBA00022490"/>
    </source>
</evidence>
<evidence type="ECO:0000256" key="15">
    <source>
        <dbReference type="SAM" id="Phobius"/>
    </source>
</evidence>
<comment type="function">
    <text evidence="14">Cell wall formation.</text>
</comment>
<comment type="pathway">
    <text evidence="2 14">Cell wall biogenesis; peptidoglycan biosynthesis.</text>
</comment>
<dbReference type="EMBL" id="MHOS01000040">
    <property type="protein sequence ID" value="OGZ67314.1"/>
    <property type="molecule type" value="Genomic_DNA"/>
</dbReference>
<dbReference type="Gene3D" id="3.40.1190.10">
    <property type="entry name" value="Mur-like, catalytic domain"/>
    <property type="match status" value="1"/>
</dbReference>
<dbReference type="InterPro" id="IPR036615">
    <property type="entry name" value="Mur_ligase_C_dom_sf"/>
</dbReference>
<dbReference type="PANTHER" id="PTHR43445">
    <property type="entry name" value="UDP-N-ACETYLMURAMATE--L-ALANINE LIGASE-RELATED"/>
    <property type="match status" value="1"/>
</dbReference>
<comment type="similarity">
    <text evidence="14">Belongs to the MurCDEF family.</text>
</comment>
<keyword evidence="15" id="KW-0472">Membrane</keyword>
<comment type="subcellular location">
    <subcellularLocation>
        <location evidence="1 14">Cytoplasm</location>
    </subcellularLocation>
</comment>
<keyword evidence="7 14" id="KW-0547">Nucleotide-binding</keyword>
<keyword evidence="11 14" id="KW-0131">Cell cycle</keyword>
<dbReference type="Gene3D" id="3.40.50.720">
    <property type="entry name" value="NAD(P)-binding Rossmann-like Domain"/>
    <property type="match status" value="1"/>
</dbReference>